<organism evidence="1 2">
    <name type="scientific">Paenibacillus tianmuensis</name>
    <dbReference type="NCBI Taxonomy" id="624147"/>
    <lineage>
        <taxon>Bacteria</taxon>
        <taxon>Bacillati</taxon>
        <taxon>Bacillota</taxon>
        <taxon>Bacilli</taxon>
        <taxon>Bacillales</taxon>
        <taxon>Paenibacillaceae</taxon>
        <taxon>Paenibacillus</taxon>
    </lineage>
</organism>
<sequence length="44" mass="5209">MMKIQFVRSRELIFLHMLDLQALANHFLIQDLKSALTIPKSRIQ</sequence>
<evidence type="ECO:0000313" key="2">
    <source>
        <dbReference type="Proteomes" id="UP000198601"/>
    </source>
</evidence>
<gene>
    <name evidence="1" type="ORF">SAMN04487970_10117</name>
</gene>
<evidence type="ECO:0000313" key="1">
    <source>
        <dbReference type="EMBL" id="SCW50530.1"/>
    </source>
</evidence>
<protein>
    <submittedName>
        <fullName evidence="1">Uncharacterized protein</fullName>
    </submittedName>
</protein>
<proteinExistence type="predicted"/>
<keyword evidence="2" id="KW-1185">Reference proteome</keyword>
<reference evidence="2" key="1">
    <citation type="submission" date="2016-10" db="EMBL/GenBank/DDBJ databases">
        <authorList>
            <person name="Varghese N."/>
            <person name="Submissions S."/>
        </authorList>
    </citation>
    <scope>NUCLEOTIDE SEQUENCE [LARGE SCALE GENOMIC DNA]</scope>
    <source>
        <strain evidence="2">CGMCC 1.8946</strain>
    </source>
</reference>
<name>A0A1G4R0W8_9BACL</name>
<dbReference type="EMBL" id="FMTT01000011">
    <property type="protein sequence ID" value="SCW50530.1"/>
    <property type="molecule type" value="Genomic_DNA"/>
</dbReference>
<dbReference type="AlphaFoldDB" id="A0A1G4R0W8"/>
<accession>A0A1G4R0W8</accession>
<dbReference type="Proteomes" id="UP000198601">
    <property type="component" value="Unassembled WGS sequence"/>
</dbReference>